<dbReference type="OrthoDB" id="9897910at2"/>
<keyword evidence="2" id="KW-1185">Reference proteome</keyword>
<dbReference type="RefSeq" id="WP_014253971.1">
    <property type="nucleotide sequence ID" value="NC_016627.1"/>
</dbReference>
<dbReference type="EMBL" id="CP003065">
    <property type="protein sequence ID" value="AEV67340.1"/>
    <property type="molecule type" value="Genomic_DNA"/>
</dbReference>
<protein>
    <recommendedName>
        <fullName evidence="3">SpoIIAA-like</fullName>
    </recommendedName>
</protein>
<dbReference type="AlphaFoldDB" id="G8LTZ4"/>
<evidence type="ECO:0000313" key="2">
    <source>
        <dbReference type="Proteomes" id="UP000005435"/>
    </source>
</evidence>
<dbReference type="Proteomes" id="UP000005435">
    <property type="component" value="Chromosome"/>
</dbReference>
<reference evidence="2" key="1">
    <citation type="submission" date="2011-12" db="EMBL/GenBank/DDBJ databases">
        <title>Complete sequence of Clostridium clariflavum DSM 19732.</title>
        <authorList>
            <consortium name="US DOE Joint Genome Institute"/>
            <person name="Lucas S."/>
            <person name="Han J."/>
            <person name="Lapidus A."/>
            <person name="Cheng J.-F."/>
            <person name="Goodwin L."/>
            <person name="Pitluck S."/>
            <person name="Peters L."/>
            <person name="Teshima H."/>
            <person name="Detter J.C."/>
            <person name="Han C."/>
            <person name="Tapia R."/>
            <person name="Land M."/>
            <person name="Hauser L."/>
            <person name="Kyrpides N."/>
            <person name="Ivanova N."/>
            <person name="Pagani I."/>
            <person name="Kitzmiller T."/>
            <person name="Lynd L."/>
            <person name="Izquierdo J."/>
            <person name="Woyke T."/>
        </authorList>
    </citation>
    <scope>NUCLEOTIDE SEQUENCE [LARGE SCALE GENOMIC DNA]</scope>
    <source>
        <strain evidence="2">DSM 19732 / NBRC 101661 / EBR45</strain>
    </source>
</reference>
<gene>
    <name evidence="1" type="ordered locus">Clocl_0632</name>
</gene>
<organism evidence="1 2">
    <name type="scientific">Acetivibrio clariflavus (strain DSM 19732 / NBRC 101661 / EBR45)</name>
    <name type="common">Clostridium clariflavum</name>
    <dbReference type="NCBI Taxonomy" id="720554"/>
    <lineage>
        <taxon>Bacteria</taxon>
        <taxon>Bacillati</taxon>
        <taxon>Bacillota</taxon>
        <taxon>Clostridia</taxon>
        <taxon>Eubacteriales</taxon>
        <taxon>Oscillospiraceae</taxon>
        <taxon>Acetivibrio</taxon>
    </lineage>
</organism>
<reference evidence="1 2" key="2">
    <citation type="journal article" date="2012" name="Stand. Genomic Sci.">
        <title>Complete Genome Sequence of Clostridium clariflavum DSM 19732.</title>
        <authorList>
            <person name="Izquierdo J.A."/>
            <person name="Goodwin L."/>
            <person name="Davenport K.W."/>
            <person name="Teshima H."/>
            <person name="Bruce D."/>
            <person name="Detter C."/>
            <person name="Tapia R."/>
            <person name="Han S."/>
            <person name="Land M."/>
            <person name="Hauser L."/>
            <person name="Jeffries C.D."/>
            <person name="Han J."/>
            <person name="Pitluck S."/>
            <person name="Nolan M."/>
            <person name="Chen A."/>
            <person name="Huntemann M."/>
            <person name="Mavromatis K."/>
            <person name="Mikhailova N."/>
            <person name="Liolios K."/>
            <person name="Woyke T."/>
            <person name="Lynd L.R."/>
        </authorList>
    </citation>
    <scope>NUCLEOTIDE SEQUENCE [LARGE SCALE GENOMIC DNA]</scope>
    <source>
        <strain evidence="2">DSM 19732 / NBRC 101661 / EBR45</strain>
    </source>
</reference>
<dbReference type="KEGG" id="ccl:Clocl_0632"/>
<evidence type="ECO:0008006" key="3">
    <source>
        <dbReference type="Google" id="ProtNLM"/>
    </source>
</evidence>
<dbReference type="HOGENOM" id="CLU_1934357_0_0_9"/>
<proteinExistence type="predicted"/>
<name>G8LTZ4_ACECE</name>
<evidence type="ECO:0000313" key="1">
    <source>
        <dbReference type="EMBL" id="AEV67340.1"/>
    </source>
</evidence>
<sequence length="130" mass="14953">MNESQSRTVVFYDSPKKNIIITDGFGKVSKEDIIWMIDEVRRGVKQTNGKWAWIVGCDKMDPIIDPECQKIFADLHKNLESEGCAAIAYAVGKTVAMKVQAQRHRLQANDKLVTEYFRTIEEALEWLKDF</sequence>
<accession>G8LTZ4</accession>